<keyword evidence="6" id="KW-0812">Transmembrane</keyword>
<keyword evidence="8 15" id="KW-0863">Zinc-finger</keyword>
<keyword evidence="11" id="KW-0862">Zinc</keyword>
<evidence type="ECO:0000256" key="15">
    <source>
        <dbReference type="PROSITE-ProRule" id="PRU00175"/>
    </source>
</evidence>
<dbReference type="SUPFAM" id="SSF57850">
    <property type="entry name" value="RING/U-box"/>
    <property type="match status" value="1"/>
</dbReference>
<evidence type="ECO:0000256" key="11">
    <source>
        <dbReference type="ARBA" id="ARBA00022833"/>
    </source>
</evidence>
<dbReference type="AlphaFoldDB" id="A0AAW0NP19"/>
<keyword evidence="5" id="KW-0808">Transferase</keyword>
<dbReference type="GO" id="GO:0008270">
    <property type="term" value="F:zinc ion binding"/>
    <property type="evidence" value="ECO:0007669"/>
    <property type="project" value="UniProtKB-KW"/>
</dbReference>
<organism evidence="17 18">
    <name type="scientific">Mugilogobius chulae</name>
    <name type="common">yellowstripe goby</name>
    <dbReference type="NCBI Taxonomy" id="88201"/>
    <lineage>
        <taxon>Eukaryota</taxon>
        <taxon>Metazoa</taxon>
        <taxon>Chordata</taxon>
        <taxon>Craniata</taxon>
        <taxon>Vertebrata</taxon>
        <taxon>Euteleostomi</taxon>
        <taxon>Actinopterygii</taxon>
        <taxon>Neopterygii</taxon>
        <taxon>Teleostei</taxon>
        <taxon>Neoteleostei</taxon>
        <taxon>Acanthomorphata</taxon>
        <taxon>Gobiaria</taxon>
        <taxon>Gobiiformes</taxon>
        <taxon>Gobioidei</taxon>
        <taxon>Gobiidae</taxon>
        <taxon>Gobionellinae</taxon>
        <taxon>Mugilogobius</taxon>
    </lineage>
</organism>
<dbReference type="GO" id="GO:0051094">
    <property type="term" value="P:positive regulation of developmental process"/>
    <property type="evidence" value="ECO:0007669"/>
    <property type="project" value="UniProtKB-ARBA"/>
</dbReference>
<evidence type="ECO:0000256" key="5">
    <source>
        <dbReference type="ARBA" id="ARBA00022679"/>
    </source>
</evidence>
<dbReference type="InterPro" id="IPR013083">
    <property type="entry name" value="Znf_RING/FYVE/PHD"/>
</dbReference>
<dbReference type="InterPro" id="IPR051652">
    <property type="entry name" value="MDM2_MDM4_MUL1"/>
</dbReference>
<evidence type="ECO:0000256" key="1">
    <source>
        <dbReference type="ARBA" id="ARBA00000900"/>
    </source>
</evidence>
<keyword evidence="14" id="KW-0472">Membrane</keyword>
<dbReference type="GO" id="GO:0009893">
    <property type="term" value="P:positive regulation of metabolic process"/>
    <property type="evidence" value="ECO:0007669"/>
    <property type="project" value="UniProtKB-ARBA"/>
</dbReference>
<evidence type="ECO:0000256" key="10">
    <source>
        <dbReference type="ARBA" id="ARBA00022787"/>
    </source>
</evidence>
<evidence type="ECO:0000256" key="3">
    <source>
        <dbReference type="ARBA" id="ARBA00004906"/>
    </source>
</evidence>
<keyword evidence="9" id="KW-0833">Ubl conjugation pathway</keyword>
<evidence type="ECO:0000256" key="2">
    <source>
        <dbReference type="ARBA" id="ARBA00004374"/>
    </source>
</evidence>
<keyword evidence="12" id="KW-1133">Transmembrane helix</keyword>
<evidence type="ECO:0000259" key="16">
    <source>
        <dbReference type="PROSITE" id="PS50089"/>
    </source>
</evidence>
<evidence type="ECO:0000256" key="13">
    <source>
        <dbReference type="ARBA" id="ARBA00023128"/>
    </source>
</evidence>
<dbReference type="Pfam" id="PF13920">
    <property type="entry name" value="zf-C3HC4_3"/>
    <property type="match status" value="1"/>
</dbReference>
<gene>
    <name evidence="17" type="ORF">WMY93_018551</name>
</gene>
<evidence type="ECO:0000256" key="6">
    <source>
        <dbReference type="ARBA" id="ARBA00022692"/>
    </source>
</evidence>
<dbReference type="Proteomes" id="UP001460270">
    <property type="component" value="Unassembled WGS sequence"/>
</dbReference>
<dbReference type="GO" id="GO:0016567">
    <property type="term" value="P:protein ubiquitination"/>
    <property type="evidence" value="ECO:0007669"/>
    <property type="project" value="InterPro"/>
</dbReference>
<dbReference type="PANTHER" id="PTHR12183:SF4">
    <property type="entry name" value="MITOCHONDRIAL UBIQUITIN LIGASE ACTIVATOR OF NFKB 1"/>
    <property type="match status" value="1"/>
</dbReference>
<evidence type="ECO:0000256" key="12">
    <source>
        <dbReference type="ARBA" id="ARBA00022989"/>
    </source>
</evidence>
<comment type="catalytic activity">
    <reaction evidence="1">
        <text>S-ubiquitinyl-[E2 ubiquitin-conjugating enzyme]-L-cysteine + [acceptor protein]-L-lysine = [E2 ubiquitin-conjugating enzyme]-L-cysteine + N(6)-ubiquitinyl-[acceptor protein]-L-lysine.</text>
        <dbReference type="EC" id="2.3.2.27"/>
    </reaction>
</comment>
<keyword evidence="18" id="KW-1185">Reference proteome</keyword>
<dbReference type="EC" id="2.3.2.27" evidence="4"/>
<dbReference type="GO" id="GO:0031647">
    <property type="term" value="P:regulation of protein stability"/>
    <property type="evidence" value="ECO:0007669"/>
    <property type="project" value="UniProtKB-ARBA"/>
</dbReference>
<evidence type="ECO:0000256" key="14">
    <source>
        <dbReference type="ARBA" id="ARBA00023136"/>
    </source>
</evidence>
<sequence length="370" mass="41433">MVEGFYLGAFASDCSLSRLEPHILELRIASSGGCETQPSQDGPGQSDVHTSACGFRHKLRSHCSVLFNLQKVPHSNRLKPGQSVPYAVIEGSVKAVKETLSSQFVDNCKGVIERLTLKEKKMVWNRTTHLYAERGSDSVKRQDETDLALLQSLQRASSLPGNDTEKLVHQRINSVPFAIGSLDESVSSSVRVIRPLEASELELDTTYQIFHPTVESLTNAISHFISGERPKGILETEEMLKVGETLTGVGELVLDNSLIKLQPPKEVATCSTLAYILWRKFTHYRRKQRQRRLLDEFNEQQRQRFQDLNLEEGTVSPTACTVCLSQERECVFLECGHVCSCLQCYEALPAPKNCPICRGLIQRVVPLYNS</sequence>
<evidence type="ECO:0000313" key="18">
    <source>
        <dbReference type="Proteomes" id="UP001460270"/>
    </source>
</evidence>
<name>A0AAW0NP19_9GOBI</name>
<feature type="domain" description="RING-type" evidence="16">
    <location>
        <begin position="320"/>
        <end position="358"/>
    </location>
</feature>
<comment type="subcellular location">
    <subcellularLocation>
        <location evidence="2">Mitochondrion outer membrane</location>
        <topology evidence="2">Multi-pass membrane protein</topology>
    </subcellularLocation>
</comment>
<dbReference type="EMBL" id="JBBPFD010000013">
    <property type="protein sequence ID" value="KAK7901782.1"/>
    <property type="molecule type" value="Genomic_DNA"/>
</dbReference>
<dbReference type="GO" id="GO:0005741">
    <property type="term" value="C:mitochondrial outer membrane"/>
    <property type="evidence" value="ECO:0007669"/>
    <property type="project" value="UniProtKB-SubCell"/>
</dbReference>
<comment type="pathway">
    <text evidence="3">Protein modification; protein ubiquitination.</text>
</comment>
<evidence type="ECO:0000256" key="8">
    <source>
        <dbReference type="ARBA" id="ARBA00022771"/>
    </source>
</evidence>
<proteinExistence type="predicted"/>
<dbReference type="FunFam" id="3.30.40.10:FF:000351">
    <property type="entry name" value="Mitochondrial ubiquitin ligase activator of NFKB 1"/>
    <property type="match status" value="1"/>
</dbReference>
<keyword evidence="7" id="KW-0479">Metal-binding</keyword>
<dbReference type="PANTHER" id="PTHR12183">
    <property type="entry name" value="MITOCHONDRIAL UBIQUITIN LIGASE ACTIVATOR OF NFKB 1"/>
    <property type="match status" value="1"/>
</dbReference>
<evidence type="ECO:0000256" key="4">
    <source>
        <dbReference type="ARBA" id="ARBA00012483"/>
    </source>
</evidence>
<evidence type="ECO:0000313" key="17">
    <source>
        <dbReference type="EMBL" id="KAK7901782.1"/>
    </source>
</evidence>
<dbReference type="Pfam" id="PF12483">
    <property type="entry name" value="GIDE"/>
    <property type="match status" value="1"/>
</dbReference>
<reference evidence="18" key="1">
    <citation type="submission" date="2024-04" db="EMBL/GenBank/DDBJ databases">
        <title>Salinicola lusitanus LLJ914,a marine bacterium isolated from the Okinawa Trough.</title>
        <authorList>
            <person name="Li J."/>
        </authorList>
    </citation>
    <scope>NUCLEOTIDE SEQUENCE [LARGE SCALE GENOMIC DNA]</scope>
</reference>
<keyword evidence="13" id="KW-0496">Mitochondrion</keyword>
<comment type="caution">
    <text evidence="17">The sequence shown here is derived from an EMBL/GenBank/DDBJ whole genome shotgun (WGS) entry which is preliminary data.</text>
</comment>
<evidence type="ECO:0000256" key="9">
    <source>
        <dbReference type="ARBA" id="ARBA00022786"/>
    </source>
</evidence>
<dbReference type="PROSITE" id="PS50089">
    <property type="entry name" value="ZF_RING_2"/>
    <property type="match status" value="1"/>
</dbReference>
<protein>
    <recommendedName>
        <fullName evidence="4">RING-type E3 ubiquitin transferase</fullName>
        <ecNumber evidence="4">2.3.2.27</ecNumber>
    </recommendedName>
</protein>
<dbReference type="InterPro" id="IPR001841">
    <property type="entry name" value="Znf_RING"/>
</dbReference>
<dbReference type="GO" id="GO:0022603">
    <property type="term" value="P:regulation of anatomical structure morphogenesis"/>
    <property type="evidence" value="ECO:0007669"/>
    <property type="project" value="UniProtKB-ARBA"/>
</dbReference>
<accession>A0AAW0NP19</accession>
<dbReference type="InterPro" id="IPR022170">
    <property type="entry name" value="MUL1-like"/>
</dbReference>
<dbReference type="GO" id="GO:0061630">
    <property type="term" value="F:ubiquitin protein ligase activity"/>
    <property type="evidence" value="ECO:0007669"/>
    <property type="project" value="UniProtKB-EC"/>
</dbReference>
<keyword evidence="10" id="KW-1000">Mitochondrion outer membrane</keyword>
<evidence type="ECO:0000256" key="7">
    <source>
        <dbReference type="ARBA" id="ARBA00022723"/>
    </source>
</evidence>
<dbReference type="Gene3D" id="3.30.40.10">
    <property type="entry name" value="Zinc/RING finger domain, C3HC4 (zinc finger)"/>
    <property type="match status" value="1"/>
</dbReference>